<sequence length="461" mass="53168">MPGRVSTYYQSSKVNPNRPFGARTIDPNTYSSQIYSMDAFKIPPLFQSARNALYTRYSLNDWDNSNHAAYNTSDYLRNGAERLRLDTLRLCKETDARRTQSDVGKKLGERVNDIVFWKNELLHETDEMLAEIAALKEAKRLVEKALPETEDVLSIAQECLYNREKRQGIDLVHDGPETALIDEVSSIRKCQEKLRNVIDKTTAQLNLNRAAQHELEKDSGDKFIAQNLDECAQQLTGSSRGLAYHNGIENIDNTKSVPETWCMFTNNNIKRSQAERAASRHLRNEFNTVLNDCANEMWNQWNLTNQALTDRIKDTLDARNKIQTHLSKVLQEIFDMSKHIELIKKAIQDKENPLQVAQTRLDIRMRRPNVEACRDTAQLRLIDEIDEIYDTLETLQNKLRRAENSMQDLFLIKASLEENLAIKNNTLFIDREKCLAMRKTFPMSPICGVRLRTSSDLLLNK</sequence>
<keyword evidence="3" id="KW-0282">Flagellum</keyword>
<keyword evidence="6" id="KW-1185">Reference proteome</keyword>
<evidence type="ECO:0000256" key="4">
    <source>
        <dbReference type="SAM" id="Coils"/>
    </source>
</evidence>
<comment type="similarity">
    <text evidence="1 3">Belongs to the tektin family.</text>
</comment>
<keyword evidence="2" id="KW-0963">Cytoplasm</keyword>
<comment type="subcellular location">
    <subcellularLocation>
        <location evidence="3">Cytoplasm</location>
        <location evidence="3">Cytoskeleton</location>
        <location evidence="3">Cilium axoneme</location>
    </subcellularLocation>
</comment>
<dbReference type="GO" id="GO:0060294">
    <property type="term" value="P:cilium movement involved in cell motility"/>
    <property type="evidence" value="ECO:0007669"/>
    <property type="project" value="UniProtKB-UniRule"/>
</dbReference>
<evidence type="ECO:0000313" key="6">
    <source>
        <dbReference type="Proteomes" id="UP000597762"/>
    </source>
</evidence>
<dbReference type="PANTHER" id="PTHR19960">
    <property type="entry name" value="TEKTIN"/>
    <property type="match status" value="1"/>
</dbReference>
<reference evidence="5" key="1">
    <citation type="submission" date="2021-01" db="EMBL/GenBank/DDBJ databases">
        <authorList>
            <person name="Li R."/>
            <person name="Bekaert M."/>
        </authorList>
    </citation>
    <scope>NUCLEOTIDE SEQUENCE</scope>
    <source>
        <strain evidence="5">Farmed</strain>
    </source>
</reference>
<evidence type="ECO:0000256" key="3">
    <source>
        <dbReference type="RuleBase" id="RU367040"/>
    </source>
</evidence>
<accession>A0A812CXT1</accession>
<feature type="coiled-coil region" evidence="4">
    <location>
        <begin position="385"/>
        <end position="419"/>
    </location>
</feature>
<evidence type="ECO:0000256" key="1">
    <source>
        <dbReference type="ARBA" id="ARBA00007209"/>
    </source>
</evidence>
<dbReference type="PRINTS" id="PR00511">
    <property type="entry name" value="TEKTIN"/>
</dbReference>
<dbReference type="OrthoDB" id="9886517at2759"/>
<dbReference type="GO" id="GO:0060271">
    <property type="term" value="P:cilium assembly"/>
    <property type="evidence" value="ECO:0007669"/>
    <property type="project" value="UniProtKB-UniRule"/>
</dbReference>
<dbReference type="Pfam" id="PF03148">
    <property type="entry name" value="Tektin"/>
    <property type="match status" value="1"/>
</dbReference>
<comment type="caution">
    <text evidence="5">The sequence shown here is derived from an EMBL/GenBank/DDBJ whole genome shotgun (WGS) entry which is preliminary data.</text>
</comment>
<dbReference type="GO" id="GO:0015630">
    <property type="term" value="C:microtubule cytoskeleton"/>
    <property type="evidence" value="ECO:0007669"/>
    <property type="project" value="UniProtKB-UniRule"/>
</dbReference>
<evidence type="ECO:0000313" key="5">
    <source>
        <dbReference type="EMBL" id="CAE1282425.1"/>
    </source>
</evidence>
<dbReference type="GO" id="GO:0005930">
    <property type="term" value="C:axoneme"/>
    <property type="evidence" value="ECO:0007669"/>
    <property type="project" value="UniProtKB-SubCell"/>
</dbReference>
<protein>
    <recommendedName>
        <fullName evidence="3">Tektin</fullName>
    </recommendedName>
</protein>
<dbReference type="GO" id="GO:0005634">
    <property type="term" value="C:nucleus"/>
    <property type="evidence" value="ECO:0007669"/>
    <property type="project" value="TreeGrafter"/>
</dbReference>
<dbReference type="AlphaFoldDB" id="A0A812CXT1"/>
<name>A0A812CXT1_ACAPH</name>
<proteinExistence type="inferred from homology"/>
<dbReference type="Proteomes" id="UP000597762">
    <property type="component" value="Unassembled WGS sequence"/>
</dbReference>
<dbReference type="InterPro" id="IPR048256">
    <property type="entry name" value="Tektin-like"/>
</dbReference>
<organism evidence="5 6">
    <name type="scientific">Acanthosepion pharaonis</name>
    <name type="common">Pharaoh cuttlefish</name>
    <name type="synonym">Sepia pharaonis</name>
    <dbReference type="NCBI Taxonomy" id="158019"/>
    <lineage>
        <taxon>Eukaryota</taxon>
        <taxon>Metazoa</taxon>
        <taxon>Spiralia</taxon>
        <taxon>Lophotrochozoa</taxon>
        <taxon>Mollusca</taxon>
        <taxon>Cephalopoda</taxon>
        <taxon>Coleoidea</taxon>
        <taxon>Decapodiformes</taxon>
        <taxon>Sepiida</taxon>
        <taxon>Sepiina</taxon>
        <taxon>Sepiidae</taxon>
        <taxon>Acanthosepion</taxon>
    </lineage>
</organism>
<dbReference type="EMBL" id="CAHIKZ030002183">
    <property type="protein sequence ID" value="CAE1282425.1"/>
    <property type="molecule type" value="Genomic_DNA"/>
</dbReference>
<evidence type="ECO:0000256" key="2">
    <source>
        <dbReference type="ARBA" id="ARBA00022490"/>
    </source>
</evidence>
<keyword evidence="3" id="KW-0969">Cilium</keyword>
<dbReference type="PANTHER" id="PTHR19960:SF11">
    <property type="entry name" value="TEKTIN"/>
    <property type="match status" value="1"/>
</dbReference>
<keyword evidence="3" id="KW-0966">Cell projection</keyword>
<dbReference type="InterPro" id="IPR000435">
    <property type="entry name" value="Tektins"/>
</dbReference>
<keyword evidence="4" id="KW-0175">Coiled coil</keyword>
<gene>
    <name evidence="5" type="ORF">SPHA_43453</name>
</gene>